<reference evidence="2 3" key="1">
    <citation type="submission" date="2019-04" db="EMBL/GenBank/DDBJ databases">
        <title>genome sequence of strain W3.</title>
        <authorList>
            <person name="Gao J."/>
            <person name="Sun J."/>
        </authorList>
    </citation>
    <scope>NUCLEOTIDE SEQUENCE [LARGE SCALE GENOMIC DNA]</scope>
    <source>
        <strain evidence="2 3">W3</strain>
    </source>
</reference>
<dbReference type="SUPFAM" id="SSF69279">
    <property type="entry name" value="Phage tail proteins"/>
    <property type="match status" value="1"/>
</dbReference>
<feature type="region of interest" description="Disordered" evidence="1">
    <location>
        <begin position="327"/>
        <end position="382"/>
    </location>
</feature>
<dbReference type="Pfam" id="PF05954">
    <property type="entry name" value="Phage_GPD"/>
    <property type="match status" value="1"/>
</dbReference>
<comment type="caution">
    <text evidence="2">The sequence shown here is derived from an EMBL/GenBank/DDBJ whole genome shotgun (WGS) entry which is preliminary data.</text>
</comment>
<feature type="compositionally biased region" description="Polar residues" evidence="1">
    <location>
        <begin position="369"/>
        <end position="382"/>
    </location>
</feature>
<protein>
    <submittedName>
        <fullName evidence="2">Phage late control D family protein</fullName>
    </submittedName>
</protein>
<evidence type="ECO:0000313" key="3">
    <source>
        <dbReference type="Proteomes" id="UP000307378"/>
    </source>
</evidence>
<dbReference type="Proteomes" id="UP000307378">
    <property type="component" value="Unassembled WGS sequence"/>
</dbReference>
<gene>
    <name evidence="2" type="ORF">FAA86_06070</name>
</gene>
<dbReference type="EMBL" id="STGU01000002">
    <property type="protein sequence ID" value="THV38351.1"/>
    <property type="molecule type" value="Genomic_DNA"/>
</dbReference>
<accession>A0A4S8Q544</accession>
<sequence>MRPQIEVTIDGNPVAGAFYERLVSITVTDKDEADADTVDIELHDDPPQFLAIPRKGAIIDVRLGYGTLRSLGKFTVDKVSVKCLPYSMSISGKSADLRKTKLKERQERHWDNKKLKDIVGEIAQENGLTPAIDSEIGDFEYPWIAQQDEQGFQFLYRLAERHNALFNIKNGRLIFAKRGSGNSAAGTFVGSVVVSPPVIVEGTCNFEANDRTKYSKVVAYYQDKEQAKRVEIDAEGDEDGDSVFRIPEPFASLEEADKAAQARAKDLKRGEGAASVTVIGDTAIAAGAPLLFQGVRPGLDGAPYIIDTATHTYSKGEGYRTQISAKLYDGKSGGSGSVTDSGDTTDTTATNDSTPAANAPAGTPATPNLWNQTRRYGSTDAN</sequence>
<dbReference type="AlphaFoldDB" id="A0A4S8Q544"/>
<evidence type="ECO:0000256" key="1">
    <source>
        <dbReference type="SAM" id="MobiDB-lite"/>
    </source>
</evidence>
<feature type="compositionally biased region" description="Low complexity" evidence="1">
    <location>
        <begin position="337"/>
        <end position="368"/>
    </location>
</feature>
<proteinExistence type="predicted"/>
<dbReference type="RefSeq" id="WP_136538944.1">
    <property type="nucleotide sequence ID" value="NZ_STGU01000002.1"/>
</dbReference>
<evidence type="ECO:0000313" key="2">
    <source>
        <dbReference type="EMBL" id="THV38351.1"/>
    </source>
</evidence>
<name>A0A4S8Q544_9HYPH</name>
<organism evidence="2 3">
    <name type="scientific">Rhizobium rosettiformans W3</name>
    <dbReference type="NCBI Taxonomy" id="538378"/>
    <lineage>
        <taxon>Bacteria</taxon>
        <taxon>Pseudomonadati</taxon>
        <taxon>Pseudomonadota</taxon>
        <taxon>Alphaproteobacteria</taxon>
        <taxon>Hyphomicrobiales</taxon>
        <taxon>Rhizobiaceae</taxon>
        <taxon>Rhizobium/Agrobacterium group</taxon>
        <taxon>Rhizobium</taxon>
    </lineage>
</organism>